<sequence>MILTSFQELRGLLMNASLIDKSAMRISEDTYNDGLEVVEVNINDNQIESWHVIDEIQNDETGLFGYVLKNPISEQIVISFRGTEMPTSVTTEVKSKYVGSPSQDAMLASGEASIENGNLVYEKNTISKSDIAESNKDVTEDLEGIVLGNSNYTKKRYGTTAYLGTPSQDASLASGRAELDAKAGTISYIHKNQFTEAEEKVDHYVDKYGAKNITFVGHSLGGGLAQYFAVNHDSNAVTFAAADIYSLLTPDQQQRAINGEYKDNVISYTYPDDMVGTYYKESVGSVYYVGDPSDSSMPWLETHGIKNYRSDGMYNDEGYFLPESLFDESFQSQLNLSPLALKNSGVSDFHIQIQEALMEMYVQEMKQSEEQIEATKQALLEFLDVYMNTMRDMKSKYINSVGSGQFDKLNASDVESYFHEFTKAPVDGVPMLFDIQMFDSLMASLGDTHQDTADIAYNMERMSQDLMRADQYLAQWLRYES</sequence>
<dbReference type="InterPro" id="IPR029058">
    <property type="entry name" value="AB_hydrolase_fold"/>
</dbReference>
<evidence type="ECO:0000256" key="1">
    <source>
        <dbReference type="SAM" id="Coils"/>
    </source>
</evidence>
<dbReference type="Pfam" id="PF26363">
    <property type="entry name" value="Phospholipase-like"/>
    <property type="match status" value="1"/>
</dbReference>
<evidence type="ECO:0000313" key="2">
    <source>
        <dbReference type="EMBL" id="MYL64359.1"/>
    </source>
</evidence>
<evidence type="ECO:0008006" key="4">
    <source>
        <dbReference type="Google" id="ProtNLM"/>
    </source>
</evidence>
<name>A0A845F0Q0_9BACL</name>
<dbReference type="AlphaFoldDB" id="A0A845F0Q0"/>
<gene>
    <name evidence="2" type="ORF">GLW07_13460</name>
</gene>
<dbReference type="SUPFAM" id="SSF53474">
    <property type="entry name" value="alpha/beta-Hydrolases"/>
    <property type="match status" value="1"/>
</dbReference>
<dbReference type="EMBL" id="WMEY01000004">
    <property type="protein sequence ID" value="MYL64359.1"/>
    <property type="molecule type" value="Genomic_DNA"/>
</dbReference>
<keyword evidence="1" id="KW-0175">Coiled coil</keyword>
<dbReference type="Gene3D" id="3.40.50.1820">
    <property type="entry name" value="alpha/beta hydrolase"/>
    <property type="match status" value="1"/>
</dbReference>
<evidence type="ECO:0000313" key="3">
    <source>
        <dbReference type="Proteomes" id="UP000447833"/>
    </source>
</evidence>
<dbReference type="Proteomes" id="UP000447833">
    <property type="component" value="Unassembled WGS sequence"/>
</dbReference>
<comment type="caution">
    <text evidence="2">The sequence shown here is derived from an EMBL/GenBank/DDBJ whole genome shotgun (WGS) entry which is preliminary data.</text>
</comment>
<feature type="coiled-coil region" evidence="1">
    <location>
        <begin position="351"/>
        <end position="378"/>
    </location>
</feature>
<organism evidence="2 3">
    <name type="scientific">Guptibacillus hwajinpoensis</name>
    <dbReference type="NCBI Taxonomy" id="208199"/>
    <lineage>
        <taxon>Bacteria</taxon>
        <taxon>Bacillati</taxon>
        <taxon>Bacillota</taxon>
        <taxon>Bacilli</taxon>
        <taxon>Bacillales</taxon>
        <taxon>Guptibacillaceae</taxon>
        <taxon>Guptibacillus</taxon>
    </lineage>
</organism>
<dbReference type="GO" id="GO:0006629">
    <property type="term" value="P:lipid metabolic process"/>
    <property type="evidence" value="ECO:0007669"/>
    <property type="project" value="InterPro"/>
</dbReference>
<reference evidence="2 3" key="1">
    <citation type="submission" date="2019-11" db="EMBL/GenBank/DDBJ databases">
        <title>Genome sequences of 17 halophilic strains isolated from different environments.</title>
        <authorList>
            <person name="Furrow R.E."/>
        </authorList>
    </citation>
    <scope>NUCLEOTIDE SEQUENCE [LARGE SCALE GENOMIC DNA]</scope>
    <source>
        <strain evidence="2 3">22506_14_FS</strain>
    </source>
</reference>
<accession>A0A845F0Q0</accession>
<proteinExistence type="predicted"/>
<protein>
    <recommendedName>
        <fullName evidence="4">Fungal lipase-like domain-containing protein</fullName>
    </recommendedName>
</protein>